<dbReference type="PANTHER" id="PTHR11014">
    <property type="entry name" value="PEPTIDASE M20 FAMILY MEMBER"/>
    <property type="match status" value="1"/>
</dbReference>
<keyword evidence="1" id="KW-0378">Hydrolase</keyword>
<dbReference type="PIRSF" id="PIRSF005962">
    <property type="entry name" value="Pept_M20D_amidohydro"/>
    <property type="match status" value="1"/>
</dbReference>
<sequence>MPVLERIAQFAHELTALRQDIHAHPEIGFEETRTSGIVAELLESWGIEVHRGVGKTGVVGVLQGKLGEGRSIGLRADMDALPMEEQTNLPYRSQNPGRFHGCGHDGHTTMLLGAARYLAETRDFAGRVVFIFQPAEEGLGGARAMLADGLFERFPCDEVYGMHNNPLARPNLVEVRSGVAMAGATFFDIEIVGRGSHGAAPHLSKDPIVIGSSLVQALQSIVSRNVDPVHSAVVSVTMMHSGSAYNVVPDRAVISGTIRFFDDAVRDMIHERIQDLCAGFETSYRVSVKPDLRPIFSVLRNDPELSREYLEAAAEIVGAELTTADKELVTGSEDFADMLNAVPGAYCNIGHSGGIPVHNPAFVLDDAILPVGASIYARIAERRLAA</sequence>
<keyword evidence="4" id="KW-1185">Reference proteome</keyword>
<gene>
    <name evidence="3" type="ORF">ACFSC7_01565</name>
</gene>
<feature type="domain" description="Peptidase M20 dimerisation" evidence="2">
    <location>
        <begin position="183"/>
        <end position="277"/>
    </location>
</feature>
<dbReference type="EMBL" id="JBHUFA010000001">
    <property type="protein sequence ID" value="MFD1694185.1"/>
    <property type="molecule type" value="Genomic_DNA"/>
</dbReference>
<dbReference type="NCBIfam" id="TIGR01891">
    <property type="entry name" value="amidohydrolases"/>
    <property type="match status" value="1"/>
</dbReference>
<dbReference type="RefSeq" id="WP_149891937.1">
    <property type="nucleotide sequence ID" value="NZ_JBHUFA010000001.1"/>
</dbReference>
<reference evidence="4" key="1">
    <citation type="journal article" date="2019" name="Int. J. Syst. Evol. Microbiol.">
        <title>The Global Catalogue of Microorganisms (GCM) 10K type strain sequencing project: providing services to taxonomists for standard genome sequencing and annotation.</title>
        <authorList>
            <consortium name="The Broad Institute Genomics Platform"/>
            <consortium name="The Broad Institute Genome Sequencing Center for Infectious Disease"/>
            <person name="Wu L."/>
            <person name="Ma J."/>
        </authorList>
    </citation>
    <scope>NUCLEOTIDE SEQUENCE [LARGE SCALE GENOMIC DNA]</scope>
    <source>
        <strain evidence="4">JCM 3369</strain>
    </source>
</reference>
<dbReference type="SUPFAM" id="SSF53187">
    <property type="entry name" value="Zn-dependent exopeptidases"/>
    <property type="match status" value="1"/>
</dbReference>
<dbReference type="Gene3D" id="3.40.630.10">
    <property type="entry name" value="Zn peptidases"/>
    <property type="match status" value="1"/>
</dbReference>
<dbReference type="Proteomes" id="UP001597327">
    <property type="component" value="Unassembled WGS sequence"/>
</dbReference>
<accession>A0ABW4JQ26</accession>
<dbReference type="InterPro" id="IPR011650">
    <property type="entry name" value="Peptidase_M20_dimer"/>
</dbReference>
<dbReference type="PANTHER" id="PTHR11014:SF63">
    <property type="entry name" value="METALLOPEPTIDASE, PUTATIVE (AFU_ORTHOLOGUE AFUA_6G09600)-RELATED"/>
    <property type="match status" value="1"/>
</dbReference>
<evidence type="ECO:0000313" key="4">
    <source>
        <dbReference type="Proteomes" id="UP001597327"/>
    </source>
</evidence>
<protein>
    <submittedName>
        <fullName evidence="3">M20 aminoacylase family protein</fullName>
    </submittedName>
</protein>
<organism evidence="3 4">
    <name type="scientific">Roseibium aestuarii</name>
    <dbReference type="NCBI Taxonomy" id="2600299"/>
    <lineage>
        <taxon>Bacteria</taxon>
        <taxon>Pseudomonadati</taxon>
        <taxon>Pseudomonadota</taxon>
        <taxon>Alphaproteobacteria</taxon>
        <taxon>Hyphomicrobiales</taxon>
        <taxon>Stappiaceae</taxon>
        <taxon>Roseibium</taxon>
    </lineage>
</organism>
<evidence type="ECO:0000256" key="1">
    <source>
        <dbReference type="ARBA" id="ARBA00022801"/>
    </source>
</evidence>
<evidence type="ECO:0000259" key="2">
    <source>
        <dbReference type="Pfam" id="PF07687"/>
    </source>
</evidence>
<comment type="caution">
    <text evidence="3">The sequence shown here is derived from an EMBL/GenBank/DDBJ whole genome shotgun (WGS) entry which is preliminary data.</text>
</comment>
<dbReference type="InterPro" id="IPR002933">
    <property type="entry name" value="Peptidase_M20"/>
</dbReference>
<dbReference type="CDD" id="cd05666">
    <property type="entry name" value="M20_Acy1-like"/>
    <property type="match status" value="1"/>
</dbReference>
<dbReference type="Pfam" id="PF01546">
    <property type="entry name" value="Peptidase_M20"/>
    <property type="match status" value="1"/>
</dbReference>
<dbReference type="InterPro" id="IPR017439">
    <property type="entry name" value="Amidohydrolase"/>
</dbReference>
<proteinExistence type="predicted"/>
<name>A0ABW4JQ26_9HYPH</name>
<dbReference type="InterPro" id="IPR036264">
    <property type="entry name" value="Bact_exopeptidase_dim_dom"/>
</dbReference>
<dbReference type="SUPFAM" id="SSF55031">
    <property type="entry name" value="Bacterial exopeptidase dimerisation domain"/>
    <property type="match status" value="1"/>
</dbReference>
<dbReference type="Pfam" id="PF07687">
    <property type="entry name" value="M20_dimer"/>
    <property type="match status" value="1"/>
</dbReference>
<evidence type="ECO:0000313" key="3">
    <source>
        <dbReference type="EMBL" id="MFD1694185.1"/>
    </source>
</evidence>
<dbReference type="Gene3D" id="3.30.70.360">
    <property type="match status" value="1"/>
</dbReference>